<evidence type="ECO:0000256" key="2">
    <source>
        <dbReference type="ARBA" id="ARBA00022448"/>
    </source>
</evidence>
<proteinExistence type="predicted"/>
<comment type="subcellular location">
    <subcellularLocation>
        <location evidence="1">Cell membrane</location>
        <topology evidence="1">Peripheral membrane protein</topology>
    </subcellularLocation>
</comment>
<dbReference type="CDD" id="cd03215">
    <property type="entry name" value="ABC_Carb_Monos_II"/>
    <property type="match status" value="1"/>
</dbReference>
<keyword evidence="8" id="KW-0472">Membrane</keyword>
<dbReference type="SUPFAM" id="SSF52540">
    <property type="entry name" value="P-loop containing nucleoside triphosphate hydrolases"/>
    <property type="match status" value="2"/>
</dbReference>
<dbReference type="PROSITE" id="PS00211">
    <property type="entry name" value="ABC_TRANSPORTER_1"/>
    <property type="match status" value="1"/>
</dbReference>
<dbReference type="Pfam" id="PF00005">
    <property type="entry name" value="ABC_tran"/>
    <property type="match status" value="2"/>
</dbReference>
<dbReference type="OrthoDB" id="9771863at2"/>
<dbReference type="FunFam" id="3.40.50.300:FF:000127">
    <property type="entry name" value="Ribose import ATP-binding protein RbsA"/>
    <property type="match status" value="1"/>
</dbReference>
<dbReference type="GO" id="GO:0005524">
    <property type="term" value="F:ATP binding"/>
    <property type="evidence" value="ECO:0007669"/>
    <property type="project" value="UniProtKB-KW"/>
</dbReference>
<gene>
    <name evidence="9" type="ORF">CCAX7_19600</name>
</gene>
<dbReference type="RefSeq" id="WP_119323781.1">
    <property type="nucleotide sequence ID" value="NZ_AP025739.1"/>
</dbReference>
<keyword evidence="6 9" id="KW-0067">ATP-binding</keyword>
<evidence type="ECO:0000313" key="9">
    <source>
        <dbReference type="EMBL" id="BDI29909.1"/>
    </source>
</evidence>
<evidence type="ECO:0000256" key="1">
    <source>
        <dbReference type="ARBA" id="ARBA00004202"/>
    </source>
</evidence>
<reference evidence="9 10" key="1">
    <citation type="journal article" date="2019" name="Int. J. Syst. Evol. Microbiol.">
        <title>Capsulimonas corticalis gen. nov., sp. nov., an aerobic capsulated bacterium, of a novel bacterial order, Capsulimonadales ord. nov., of the class Armatimonadia of the phylum Armatimonadetes.</title>
        <authorList>
            <person name="Li J."/>
            <person name="Kudo C."/>
            <person name="Tonouchi A."/>
        </authorList>
    </citation>
    <scope>NUCLEOTIDE SEQUENCE [LARGE SCALE GENOMIC DNA]</scope>
    <source>
        <strain evidence="9 10">AX-7</strain>
    </source>
</reference>
<dbReference type="InterPro" id="IPR017871">
    <property type="entry name" value="ABC_transporter-like_CS"/>
</dbReference>
<dbReference type="GO" id="GO:0005886">
    <property type="term" value="C:plasma membrane"/>
    <property type="evidence" value="ECO:0007669"/>
    <property type="project" value="UniProtKB-SubCell"/>
</dbReference>
<keyword evidence="4" id="KW-0677">Repeat</keyword>
<evidence type="ECO:0000313" key="10">
    <source>
        <dbReference type="Proteomes" id="UP000287394"/>
    </source>
</evidence>
<evidence type="ECO:0000256" key="6">
    <source>
        <dbReference type="ARBA" id="ARBA00022840"/>
    </source>
</evidence>
<accession>A0A402D2L0</accession>
<dbReference type="AlphaFoldDB" id="A0A402D2L0"/>
<dbReference type="KEGG" id="ccot:CCAX7_19600"/>
<organism evidence="9 10">
    <name type="scientific">Capsulimonas corticalis</name>
    <dbReference type="NCBI Taxonomy" id="2219043"/>
    <lineage>
        <taxon>Bacteria</taxon>
        <taxon>Bacillati</taxon>
        <taxon>Armatimonadota</taxon>
        <taxon>Armatimonadia</taxon>
        <taxon>Capsulimonadales</taxon>
        <taxon>Capsulimonadaceae</taxon>
        <taxon>Capsulimonas</taxon>
    </lineage>
</organism>
<evidence type="ECO:0000256" key="7">
    <source>
        <dbReference type="ARBA" id="ARBA00022967"/>
    </source>
</evidence>
<dbReference type="Gene3D" id="3.40.50.300">
    <property type="entry name" value="P-loop containing nucleotide triphosphate hydrolases"/>
    <property type="match status" value="2"/>
</dbReference>
<evidence type="ECO:0000256" key="5">
    <source>
        <dbReference type="ARBA" id="ARBA00022741"/>
    </source>
</evidence>
<protein>
    <submittedName>
        <fullName evidence="9">Ribose/galactose/methyl galactoside import ATP-binding protein 3</fullName>
    </submittedName>
</protein>
<name>A0A402D2L0_9BACT</name>
<keyword evidence="5" id="KW-0547">Nucleotide-binding</keyword>
<dbReference type="EMBL" id="AP025739">
    <property type="protein sequence ID" value="BDI29909.1"/>
    <property type="molecule type" value="Genomic_DNA"/>
</dbReference>
<dbReference type="InterPro" id="IPR003593">
    <property type="entry name" value="AAA+_ATPase"/>
</dbReference>
<evidence type="ECO:0000256" key="8">
    <source>
        <dbReference type="ARBA" id="ARBA00023136"/>
    </source>
</evidence>
<dbReference type="PANTHER" id="PTHR43790">
    <property type="entry name" value="CARBOHYDRATE TRANSPORT ATP-BINDING PROTEIN MG119-RELATED"/>
    <property type="match status" value="1"/>
</dbReference>
<evidence type="ECO:0000256" key="3">
    <source>
        <dbReference type="ARBA" id="ARBA00022475"/>
    </source>
</evidence>
<dbReference type="InterPro" id="IPR027417">
    <property type="entry name" value="P-loop_NTPase"/>
</dbReference>
<keyword evidence="3" id="KW-1003">Cell membrane</keyword>
<dbReference type="CDD" id="cd03216">
    <property type="entry name" value="ABC_Carb_Monos_I"/>
    <property type="match status" value="1"/>
</dbReference>
<dbReference type="GO" id="GO:0016887">
    <property type="term" value="F:ATP hydrolysis activity"/>
    <property type="evidence" value="ECO:0007669"/>
    <property type="project" value="InterPro"/>
</dbReference>
<keyword evidence="2" id="KW-0813">Transport</keyword>
<sequence length="500" mass="53297">MPPLALQLRGVSKRYPGMLAVDAVDFDVRPGEVHALLGENGAGKSTLVSLIAGSFSDYTGDAWIDGERVTLHTPAAAKALGIEMIHQELSLAPPLSLAENLLAGQLPAKRGIVDRRALREEAARLLRWVGVDLDPDTRVEEISQPQAQLVEIAKALGANPKILIMDEPTSSLSREEVARLFRLVKELRATGLAVIYISHHLPELAEIADRVTVMRDGKKVDTLEMGEATPERLVEMMVGGVAAALYPKRASAPGAERLRVDDLSRAGFFHNVSFAMRAGEIVGIGGLSGAGRSELARSICRIDPVTRGRIAIDGEPSRAKSYGQAIREGFAYLTEDRKSQGLALRLSVSDNILGGVIGRQSRFGVYSSRRGQGVVREMIAALQVQPPDAAREAGGLSGGNQQKVLLAKWLATKPKVLILDEPTRGVDVAAKAVIHQAIVEAAGQGVAVLLISSDLPELVGLSDQVLILRKGRLIGRLDKTDCSEQAALLAANGQGALSPI</sequence>
<dbReference type="InterPro" id="IPR003439">
    <property type="entry name" value="ABC_transporter-like_ATP-bd"/>
</dbReference>
<dbReference type="Proteomes" id="UP000287394">
    <property type="component" value="Chromosome"/>
</dbReference>
<dbReference type="PANTHER" id="PTHR43790:SF9">
    <property type="entry name" value="GALACTOFURANOSE TRANSPORTER ATP-BINDING PROTEIN YTFR"/>
    <property type="match status" value="1"/>
</dbReference>
<keyword evidence="10" id="KW-1185">Reference proteome</keyword>
<evidence type="ECO:0000256" key="4">
    <source>
        <dbReference type="ARBA" id="ARBA00022737"/>
    </source>
</evidence>
<dbReference type="InterPro" id="IPR050107">
    <property type="entry name" value="ABC_carbohydrate_import_ATPase"/>
</dbReference>
<keyword evidence="7" id="KW-1278">Translocase</keyword>
<dbReference type="SMART" id="SM00382">
    <property type="entry name" value="AAA"/>
    <property type="match status" value="2"/>
</dbReference>
<dbReference type="PROSITE" id="PS50893">
    <property type="entry name" value="ABC_TRANSPORTER_2"/>
    <property type="match status" value="2"/>
</dbReference>